<feature type="transmembrane region" description="Helical" evidence="2">
    <location>
        <begin position="77"/>
        <end position="96"/>
    </location>
</feature>
<reference evidence="3" key="1">
    <citation type="submission" date="2020-06" db="EMBL/GenBank/DDBJ databases">
        <authorList>
            <consortium name="Plant Systems Biology data submission"/>
        </authorList>
    </citation>
    <scope>NUCLEOTIDE SEQUENCE</scope>
    <source>
        <strain evidence="3">D6</strain>
    </source>
</reference>
<comment type="caution">
    <text evidence="3">The sequence shown here is derived from an EMBL/GenBank/DDBJ whole genome shotgun (WGS) entry which is preliminary data.</text>
</comment>
<evidence type="ECO:0000313" key="3">
    <source>
        <dbReference type="EMBL" id="CAB9522895.1"/>
    </source>
</evidence>
<keyword evidence="4" id="KW-1185">Reference proteome</keyword>
<protein>
    <submittedName>
        <fullName evidence="3">Uncharacterized protein</fullName>
    </submittedName>
</protein>
<gene>
    <name evidence="3" type="ORF">SEMRO_1355_G265500.1</name>
</gene>
<evidence type="ECO:0000313" key="4">
    <source>
        <dbReference type="Proteomes" id="UP001153069"/>
    </source>
</evidence>
<feature type="transmembrane region" description="Helical" evidence="2">
    <location>
        <begin position="169"/>
        <end position="191"/>
    </location>
</feature>
<evidence type="ECO:0000256" key="1">
    <source>
        <dbReference type="SAM" id="MobiDB-lite"/>
    </source>
</evidence>
<feature type="transmembrane region" description="Helical" evidence="2">
    <location>
        <begin position="297"/>
        <end position="316"/>
    </location>
</feature>
<proteinExistence type="predicted"/>
<feature type="transmembrane region" description="Helical" evidence="2">
    <location>
        <begin position="45"/>
        <end position="65"/>
    </location>
</feature>
<keyword evidence="2" id="KW-0472">Membrane</keyword>
<accession>A0A9N8HS73</accession>
<feature type="transmembrane region" description="Helical" evidence="2">
    <location>
        <begin position="249"/>
        <end position="277"/>
    </location>
</feature>
<dbReference type="EMBL" id="CAICTM010001353">
    <property type="protein sequence ID" value="CAB9522895.1"/>
    <property type="molecule type" value="Genomic_DNA"/>
</dbReference>
<evidence type="ECO:0000256" key="2">
    <source>
        <dbReference type="SAM" id="Phobius"/>
    </source>
</evidence>
<dbReference type="Proteomes" id="UP001153069">
    <property type="component" value="Unassembled WGS sequence"/>
</dbReference>
<name>A0A9N8HS73_9STRA</name>
<keyword evidence="2" id="KW-0812">Transmembrane</keyword>
<sequence length="457" mass="51762">MTIRTCLNVAWHAFFCLPPDDWELDSDEDLVQYQTFFIWLGRSSVVFFLLEVLNFLLDFGVVIATYQQPDGTLETKFAASLLLVGMILSFFVSWLGERRIQKCDLRWAPYFQNAQKFFLDMPLTQAKTTRRLYAVATTQLAVFLVENGAFLTVLQVSDLLDNPGVLGQINIILTLIQTGMTMIMVLLIMYLDFKRTDACCGVCCSVSSKSRQRAGLDQLQPSPWNENNPLRILWRILVRIGKGIERVMWFGFLWCKILVFLVIWISTFSLACFALQFLGSYLVTGDTSRVLVQGAPFWVLVALFWLVGLSFAVTLLRKMPKTEEEIYQESTLPALSQEELCEDLLLTVEYDPEQGPVSEELLTSSARLRMSSMITGTMSPPQVLPVPRLPSDIELSGAAAKKQQKREEKRGNQEQKSTNSEDDDSFKDGTEDQQAYQTSERTHVRPDPSAQGEEVGS</sequence>
<feature type="transmembrane region" description="Helical" evidence="2">
    <location>
        <begin position="132"/>
        <end position="157"/>
    </location>
</feature>
<keyword evidence="2" id="KW-1133">Transmembrane helix</keyword>
<organism evidence="3 4">
    <name type="scientific">Seminavis robusta</name>
    <dbReference type="NCBI Taxonomy" id="568900"/>
    <lineage>
        <taxon>Eukaryota</taxon>
        <taxon>Sar</taxon>
        <taxon>Stramenopiles</taxon>
        <taxon>Ochrophyta</taxon>
        <taxon>Bacillariophyta</taxon>
        <taxon>Bacillariophyceae</taxon>
        <taxon>Bacillariophycidae</taxon>
        <taxon>Naviculales</taxon>
        <taxon>Naviculaceae</taxon>
        <taxon>Seminavis</taxon>
    </lineage>
</organism>
<feature type="region of interest" description="Disordered" evidence="1">
    <location>
        <begin position="397"/>
        <end position="457"/>
    </location>
</feature>
<dbReference type="AlphaFoldDB" id="A0A9N8HS73"/>